<dbReference type="InterPro" id="IPR003509">
    <property type="entry name" value="UPF0102_YraN-like"/>
</dbReference>
<proteinExistence type="inferred from homology"/>
<dbReference type="AlphaFoldDB" id="A0A7G5FG18"/>
<dbReference type="PANTHER" id="PTHR34039">
    <property type="entry name" value="UPF0102 PROTEIN YRAN"/>
    <property type="match status" value="1"/>
</dbReference>
<dbReference type="InterPro" id="IPR011856">
    <property type="entry name" value="tRNA_endonuc-like_dom_sf"/>
</dbReference>
<name>A0A7G5FG18_9CORY</name>
<dbReference type="SUPFAM" id="SSF52980">
    <property type="entry name" value="Restriction endonuclease-like"/>
    <property type="match status" value="1"/>
</dbReference>
<dbReference type="InterPro" id="IPR011335">
    <property type="entry name" value="Restrct_endonuc-II-like"/>
</dbReference>
<dbReference type="RefSeq" id="WP_182386380.1">
    <property type="nucleotide sequence ID" value="NZ_CP059833.1"/>
</dbReference>
<evidence type="ECO:0000256" key="1">
    <source>
        <dbReference type="ARBA" id="ARBA00006738"/>
    </source>
</evidence>
<accession>A0A7G5FG18</accession>
<reference evidence="3 4" key="1">
    <citation type="submission" date="2020-07" db="EMBL/GenBank/DDBJ databases">
        <title>non toxigenic Corynebacterium sp. nov from a clinical source.</title>
        <authorList>
            <person name="Bernier A.-M."/>
            <person name="Bernard K."/>
        </authorList>
    </citation>
    <scope>NUCLEOTIDE SEQUENCE [LARGE SCALE GENOMIC DNA]</scope>
    <source>
        <strain evidence="4">NML 93-0612</strain>
    </source>
</reference>
<dbReference type="PANTHER" id="PTHR34039:SF1">
    <property type="entry name" value="UPF0102 PROTEIN YRAN"/>
    <property type="match status" value="1"/>
</dbReference>
<dbReference type="Pfam" id="PF02021">
    <property type="entry name" value="UPF0102"/>
    <property type="match status" value="1"/>
</dbReference>
<dbReference type="NCBIfam" id="NF009154">
    <property type="entry name" value="PRK12497.3-3"/>
    <property type="match status" value="1"/>
</dbReference>
<dbReference type="GO" id="GO:0003676">
    <property type="term" value="F:nucleic acid binding"/>
    <property type="evidence" value="ECO:0007669"/>
    <property type="project" value="InterPro"/>
</dbReference>
<dbReference type="Proteomes" id="UP000515570">
    <property type="component" value="Chromosome"/>
</dbReference>
<organism evidence="3 4">
    <name type="scientific">Corynebacterium hindlerae</name>
    <dbReference type="NCBI Taxonomy" id="699041"/>
    <lineage>
        <taxon>Bacteria</taxon>
        <taxon>Bacillati</taxon>
        <taxon>Actinomycetota</taxon>
        <taxon>Actinomycetes</taxon>
        <taxon>Mycobacteriales</taxon>
        <taxon>Corynebacteriaceae</taxon>
        <taxon>Corynebacterium</taxon>
    </lineage>
</organism>
<keyword evidence="4" id="KW-1185">Reference proteome</keyword>
<dbReference type="CDD" id="cd20736">
    <property type="entry name" value="PoNe_Nuclease"/>
    <property type="match status" value="1"/>
</dbReference>
<sequence length="113" mass="12637">MNELGVHGEKEAARYFVSLGGIIVGRNVRYSCGEIDLIVQLGGEIIFVEVKTRSSWDFGAAEAVTPRKFARMKRAAASWLEGQPYRPVRFDVLEYVLDKGEVNHYEGIDCGAR</sequence>
<dbReference type="EMBL" id="CP059833">
    <property type="protein sequence ID" value="QMV85559.1"/>
    <property type="molecule type" value="Genomic_DNA"/>
</dbReference>
<evidence type="ECO:0000256" key="2">
    <source>
        <dbReference type="HAMAP-Rule" id="MF_00048"/>
    </source>
</evidence>
<dbReference type="HAMAP" id="MF_00048">
    <property type="entry name" value="UPF0102"/>
    <property type="match status" value="1"/>
</dbReference>
<evidence type="ECO:0000313" key="4">
    <source>
        <dbReference type="Proteomes" id="UP000515570"/>
    </source>
</evidence>
<dbReference type="Gene3D" id="3.40.1350.10">
    <property type="match status" value="1"/>
</dbReference>
<evidence type="ECO:0000313" key="3">
    <source>
        <dbReference type="EMBL" id="QMV85559.1"/>
    </source>
</evidence>
<protein>
    <recommendedName>
        <fullName evidence="2">UPF0102 protein HW450_02070</fullName>
    </recommendedName>
</protein>
<comment type="similarity">
    <text evidence="1 2">Belongs to the UPF0102 family.</text>
</comment>
<gene>
    <name evidence="3" type="ORF">HW450_02070</name>
</gene>